<keyword evidence="2" id="KW-0815">Transposition</keyword>
<name>A0A386ZMW1_9NOCA</name>
<dbReference type="EMBL" id="CP032568">
    <property type="protein sequence ID" value="AYF78961.1"/>
    <property type="molecule type" value="Genomic_DNA"/>
</dbReference>
<keyword evidence="4" id="KW-0862">Zinc</keyword>
<evidence type="ECO:0000256" key="2">
    <source>
        <dbReference type="ARBA" id="ARBA00022578"/>
    </source>
</evidence>
<dbReference type="Pfam" id="PF07282">
    <property type="entry name" value="Cas12f1-like_TNB"/>
    <property type="match status" value="1"/>
</dbReference>
<dbReference type="RefSeq" id="WP_120744040.1">
    <property type="nucleotide sequence ID" value="NZ_CP032568.1"/>
</dbReference>
<evidence type="ECO:0000256" key="3">
    <source>
        <dbReference type="ARBA" id="ARBA00022723"/>
    </source>
</evidence>
<dbReference type="GO" id="GO:0032196">
    <property type="term" value="P:transposition"/>
    <property type="evidence" value="ECO:0007669"/>
    <property type="project" value="UniProtKB-KW"/>
</dbReference>
<dbReference type="NCBIfam" id="NF040570">
    <property type="entry name" value="guided_TnpB"/>
    <property type="match status" value="1"/>
</dbReference>
<feature type="domain" description="Cas12f1-like TNB" evidence="9">
    <location>
        <begin position="296"/>
        <end position="362"/>
    </location>
</feature>
<evidence type="ECO:0000256" key="4">
    <source>
        <dbReference type="ARBA" id="ARBA00022833"/>
    </source>
</evidence>
<organism evidence="11 12">
    <name type="scientific">Nocardia yunnanensis</name>
    <dbReference type="NCBI Taxonomy" id="2382165"/>
    <lineage>
        <taxon>Bacteria</taxon>
        <taxon>Bacillati</taxon>
        <taxon>Actinomycetota</taxon>
        <taxon>Actinomycetes</taxon>
        <taxon>Mycobacteriales</taxon>
        <taxon>Nocardiaceae</taxon>
        <taxon>Nocardia</taxon>
    </lineage>
</organism>
<evidence type="ECO:0000256" key="1">
    <source>
        <dbReference type="ARBA" id="ARBA00008761"/>
    </source>
</evidence>
<keyword evidence="6" id="KW-0233">DNA recombination</keyword>
<protein>
    <submittedName>
        <fullName evidence="11">Transposase</fullName>
    </submittedName>
</protein>
<keyword evidence="12" id="KW-1185">Reference proteome</keyword>
<dbReference type="Pfam" id="PF01385">
    <property type="entry name" value="OrfB_IS605"/>
    <property type="match status" value="1"/>
</dbReference>
<evidence type="ECO:0000259" key="8">
    <source>
        <dbReference type="Pfam" id="PF01385"/>
    </source>
</evidence>
<evidence type="ECO:0000259" key="9">
    <source>
        <dbReference type="Pfam" id="PF07282"/>
    </source>
</evidence>
<sequence>MQLRYRYRVYPTAGQRESLARAFGCARVVFNDALAMRRAAFTADRSYVSDAELSARLTAAKTTAERKWLGEVSAVVLQQALADLNTAYRNFFQSVTGKRKGSPVAAPRFRSRKDNRQSIRFTRNARFSVTAGGGLRLPKIGDVRVAWSRGLPSEPSSVTVIKDAAGRYFASFVVEVDEQPLPQLEAEVGIDLGLSTFAVLSNGKRIESPRFLRQAERKLARAQRNLSRKQKGSANRAKARFAVARAHAKVADTRRDWAHKHTTAIVRETQAIYVEDLCVKGLARTRLAKSVHDAGWAMFTGMLQEKAARRGRYFAKVDRFHPSSQICAPCGHRDSPKALSVRTWTCPACGAVVDRDLNASENVLAAGRAERLNACGGQVSPGLAPAPADEAGTRRKRPTGRW</sequence>
<dbReference type="KEGG" id="nyu:D7D52_12155"/>
<feature type="domain" description="Probable transposase IS891/IS1136/IS1341" evidence="8">
    <location>
        <begin position="171"/>
        <end position="284"/>
    </location>
</feature>
<dbReference type="OrthoDB" id="6230307at2"/>
<comment type="similarity">
    <text evidence="1">In the C-terminal section; belongs to the transposase 35 family.</text>
</comment>
<reference evidence="11 12" key="1">
    <citation type="submission" date="2018-09" db="EMBL/GenBank/DDBJ databases">
        <title>Nocardia yunnanensis sp. nov., an actinomycete isolated from a soil sample.</title>
        <authorList>
            <person name="Zhang J."/>
        </authorList>
    </citation>
    <scope>NUCLEOTIDE SEQUENCE [LARGE SCALE GENOMIC DNA]</scope>
    <source>
        <strain evidence="11 12">CFHS0054</strain>
    </source>
</reference>
<dbReference type="Proteomes" id="UP000267164">
    <property type="component" value="Chromosome"/>
</dbReference>
<proteinExistence type="inferred from homology"/>
<feature type="region of interest" description="Disordered" evidence="7">
    <location>
        <begin position="378"/>
        <end position="402"/>
    </location>
</feature>
<dbReference type="GO" id="GO:0006310">
    <property type="term" value="P:DNA recombination"/>
    <property type="evidence" value="ECO:0007669"/>
    <property type="project" value="UniProtKB-KW"/>
</dbReference>
<feature type="domain" description="Transposase putative helix-turn-helix" evidence="10">
    <location>
        <begin position="1"/>
        <end position="43"/>
    </location>
</feature>
<dbReference type="InterPro" id="IPR010095">
    <property type="entry name" value="Cas12f1-like_TNB"/>
</dbReference>
<dbReference type="GO" id="GO:0046872">
    <property type="term" value="F:metal ion binding"/>
    <property type="evidence" value="ECO:0007669"/>
    <property type="project" value="UniProtKB-KW"/>
</dbReference>
<accession>A0A386ZMW1</accession>
<dbReference type="InterPro" id="IPR001959">
    <property type="entry name" value="Transposase"/>
</dbReference>
<dbReference type="AlphaFoldDB" id="A0A386ZMW1"/>
<evidence type="ECO:0000313" key="11">
    <source>
        <dbReference type="EMBL" id="AYF78961.1"/>
    </source>
</evidence>
<dbReference type="Pfam" id="PF12323">
    <property type="entry name" value="HTH_OrfB_IS605"/>
    <property type="match status" value="1"/>
</dbReference>
<evidence type="ECO:0000256" key="6">
    <source>
        <dbReference type="ARBA" id="ARBA00023172"/>
    </source>
</evidence>
<evidence type="ECO:0000259" key="10">
    <source>
        <dbReference type="Pfam" id="PF12323"/>
    </source>
</evidence>
<evidence type="ECO:0000256" key="7">
    <source>
        <dbReference type="SAM" id="MobiDB-lite"/>
    </source>
</evidence>
<dbReference type="GO" id="GO:0003677">
    <property type="term" value="F:DNA binding"/>
    <property type="evidence" value="ECO:0007669"/>
    <property type="project" value="UniProtKB-KW"/>
</dbReference>
<dbReference type="InterPro" id="IPR021027">
    <property type="entry name" value="Transposase_put_HTH"/>
</dbReference>
<keyword evidence="3" id="KW-0479">Metal-binding</keyword>
<gene>
    <name evidence="11" type="ORF">D7D52_12155</name>
</gene>
<evidence type="ECO:0000256" key="5">
    <source>
        <dbReference type="ARBA" id="ARBA00023125"/>
    </source>
</evidence>
<evidence type="ECO:0000313" key="12">
    <source>
        <dbReference type="Proteomes" id="UP000267164"/>
    </source>
</evidence>
<keyword evidence="5" id="KW-0238">DNA-binding</keyword>